<dbReference type="InterPro" id="IPR000415">
    <property type="entry name" value="Nitroreductase-like"/>
</dbReference>
<dbReference type="EMBL" id="JBHSWN010000001">
    <property type="protein sequence ID" value="MFC6792096.1"/>
    <property type="molecule type" value="Genomic_DNA"/>
</dbReference>
<feature type="domain" description="Nitroreductase" evidence="9">
    <location>
        <begin position="8"/>
        <end position="167"/>
    </location>
</feature>
<name>A0ABW2BQ01_9HYPH</name>
<organism evidence="10 11">
    <name type="scientific">Methylobacterium komagatae</name>
    <dbReference type="NCBI Taxonomy" id="374425"/>
    <lineage>
        <taxon>Bacteria</taxon>
        <taxon>Pseudomonadati</taxon>
        <taxon>Pseudomonadota</taxon>
        <taxon>Alphaproteobacteria</taxon>
        <taxon>Hyphomicrobiales</taxon>
        <taxon>Methylobacteriaceae</taxon>
        <taxon>Methylobacterium</taxon>
    </lineage>
</organism>
<dbReference type="InterPro" id="IPR052530">
    <property type="entry name" value="NAD(P)H_nitroreductase"/>
</dbReference>
<evidence type="ECO:0000256" key="3">
    <source>
        <dbReference type="ARBA" id="ARBA00022630"/>
    </source>
</evidence>
<dbReference type="Proteomes" id="UP001596292">
    <property type="component" value="Unassembled WGS sequence"/>
</dbReference>
<dbReference type="PANTHER" id="PTHR43821">
    <property type="entry name" value="NAD(P)H NITROREDUCTASE YDJA-RELATED"/>
    <property type="match status" value="1"/>
</dbReference>
<dbReference type="InterPro" id="IPR029479">
    <property type="entry name" value="Nitroreductase"/>
</dbReference>
<dbReference type="Pfam" id="PF00881">
    <property type="entry name" value="Nitroreductase"/>
    <property type="match status" value="1"/>
</dbReference>
<evidence type="ECO:0000256" key="5">
    <source>
        <dbReference type="ARBA" id="ARBA00022857"/>
    </source>
</evidence>
<evidence type="ECO:0000313" key="10">
    <source>
        <dbReference type="EMBL" id="MFC6792096.1"/>
    </source>
</evidence>
<accession>A0ABW2BQ01</accession>
<evidence type="ECO:0000256" key="6">
    <source>
        <dbReference type="ARBA" id="ARBA00023002"/>
    </source>
</evidence>
<comment type="similarity">
    <text evidence="2 8">Belongs to the nitroreductase family.</text>
</comment>
<reference evidence="11" key="1">
    <citation type="journal article" date="2019" name="Int. J. Syst. Evol. Microbiol.">
        <title>The Global Catalogue of Microorganisms (GCM) 10K type strain sequencing project: providing services to taxonomists for standard genome sequencing and annotation.</title>
        <authorList>
            <consortium name="The Broad Institute Genomics Platform"/>
            <consortium name="The Broad Institute Genome Sequencing Center for Infectious Disease"/>
            <person name="Wu L."/>
            <person name="Ma J."/>
        </authorList>
    </citation>
    <scope>NUCLEOTIDE SEQUENCE [LARGE SCALE GENOMIC DNA]</scope>
    <source>
        <strain evidence="11">CCUG 48316</strain>
    </source>
</reference>
<keyword evidence="7 8" id="KW-0520">NAD</keyword>
<dbReference type="InterPro" id="IPR026021">
    <property type="entry name" value="YdjA-like"/>
</dbReference>
<sequence length="187" mass="20281">MTATLDLLRTRRSVPPPLLDGPGPTVNELETLLTLASRVPDHGKLAPWRFIVIAGEARARVGEAIATAFAADNPDAGPDRLDQERRRLQHAPVVVAIVSRAGPHVKIPEWEQVLSAGAVAMNLVVAANAMCYATSWLTEWHAYDRRVLDALGLAPQEKLAGYVHIGRGREIPSDRPRPALADIVTTL</sequence>
<dbReference type="RefSeq" id="WP_378973630.1">
    <property type="nucleotide sequence ID" value="NZ_JBHSWN010000001.1"/>
</dbReference>
<evidence type="ECO:0000313" key="11">
    <source>
        <dbReference type="Proteomes" id="UP001596292"/>
    </source>
</evidence>
<proteinExistence type="inferred from homology"/>
<keyword evidence="5 8" id="KW-0521">NADP</keyword>
<dbReference type="PANTHER" id="PTHR43821:SF1">
    <property type="entry name" value="NAD(P)H NITROREDUCTASE YDJA-RELATED"/>
    <property type="match status" value="1"/>
</dbReference>
<dbReference type="SUPFAM" id="SSF55469">
    <property type="entry name" value="FMN-dependent nitroreductase-like"/>
    <property type="match status" value="1"/>
</dbReference>
<evidence type="ECO:0000259" key="9">
    <source>
        <dbReference type="Pfam" id="PF00881"/>
    </source>
</evidence>
<gene>
    <name evidence="10" type="ORF">ACFQE0_22465</name>
</gene>
<keyword evidence="3 8" id="KW-0285">Flavoprotein</keyword>
<evidence type="ECO:0000256" key="7">
    <source>
        <dbReference type="ARBA" id="ARBA00023027"/>
    </source>
</evidence>
<evidence type="ECO:0000256" key="8">
    <source>
        <dbReference type="PIRNR" id="PIRNR000232"/>
    </source>
</evidence>
<comment type="caution">
    <text evidence="10">The sequence shown here is derived from an EMBL/GenBank/DDBJ whole genome shotgun (WGS) entry which is preliminary data.</text>
</comment>
<keyword evidence="11" id="KW-1185">Reference proteome</keyword>
<keyword evidence="4 8" id="KW-0288">FMN</keyword>
<evidence type="ECO:0000256" key="4">
    <source>
        <dbReference type="ARBA" id="ARBA00022643"/>
    </source>
</evidence>
<dbReference type="EC" id="1.-.-.-" evidence="8"/>
<comment type="cofactor">
    <cofactor evidence="1 8">
        <name>FMN</name>
        <dbReference type="ChEBI" id="CHEBI:58210"/>
    </cofactor>
</comment>
<keyword evidence="6 8" id="KW-0560">Oxidoreductase</keyword>
<dbReference type="CDD" id="cd02135">
    <property type="entry name" value="YdjA-like"/>
    <property type="match status" value="1"/>
</dbReference>
<dbReference type="Gene3D" id="3.40.109.10">
    <property type="entry name" value="NADH Oxidase"/>
    <property type="match status" value="1"/>
</dbReference>
<protein>
    <recommendedName>
        <fullName evidence="8">Putative NAD(P)H nitroreductase</fullName>
        <ecNumber evidence="8">1.-.-.-</ecNumber>
    </recommendedName>
</protein>
<evidence type="ECO:0000256" key="2">
    <source>
        <dbReference type="ARBA" id="ARBA00007118"/>
    </source>
</evidence>
<evidence type="ECO:0000256" key="1">
    <source>
        <dbReference type="ARBA" id="ARBA00001917"/>
    </source>
</evidence>
<dbReference type="PIRSF" id="PIRSF000232">
    <property type="entry name" value="YdjA"/>
    <property type="match status" value="1"/>
</dbReference>